<proteinExistence type="predicted"/>
<evidence type="ECO:0000313" key="2">
    <source>
        <dbReference type="Proteomes" id="UP000660708"/>
    </source>
</evidence>
<protein>
    <submittedName>
        <fullName evidence="1">Uncharacterized protein</fullName>
    </submittedName>
</protein>
<keyword evidence="2" id="KW-1185">Reference proteome</keyword>
<sequence>MSLGALNDHLFAQLGRLSNPDLTDEQLKHEVIRTDAMDKIAKSAISNAALALKAEEMKVEYGRTNMPKMLQVGSNK</sequence>
<evidence type="ECO:0000313" key="1">
    <source>
        <dbReference type="EMBL" id="MBE0348228.1"/>
    </source>
</evidence>
<dbReference type="AlphaFoldDB" id="A0A8I0T6E9"/>
<dbReference type="Proteomes" id="UP000660708">
    <property type="component" value="Unassembled WGS sequence"/>
</dbReference>
<reference evidence="1 2" key="1">
    <citation type="submission" date="2015-06" db="EMBL/GenBank/DDBJ databases">
        <title>Genome sequence of Pseudoalteromonas peptidolytica.</title>
        <authorList>
            <person name="Xie B.-B."/>
            <person name="Rong J.-C."/>
            <person name="Qin Q.-L."/>
            <person name="Zhang Y.-Z."/>
        </authorList>
    </citation>
    <scope>NUCLEOTIDE SEQUENCE [LARGE SCALE GENOMIC DNA]</scope>
    <source>
        <strain evidence="1 2">F12-50-A1</strain>
    </source>
</reference>
<organism evidence="1 2">
    <name type="scientific">Pseudoalteromonas peptidolytica F12-50-A1</name>
    <dbReference type="NCBI Taxonomy" id="1315280"/>
    <lineage>
        <taxon>Bacteria</taxon>
        <taxon>Pseudomonadati</taxon>
        <taxon>Pseudomonadota</taxon>
        <taxon>Gammaproteobacteria</taxon>
        <taxon>Alteromonadales</taxon>
        <taxon>Pseudoalteromonadaceae</taxon>
        <taxon>Pseudoalteromonas</taxon>
    </lineage>
</organism>
<dbReference type="EMBL" id="AQHF01000032">
    <property type="protein sequence ID" value="MBE0348228.1"/>
    <property type="molecule type" value="Genomic_DNA"/>
</dbReference>
<name>A0A8I0T6E9_9GAMM</name>
<comment type="caution">
    <text evidence="1">The sequence shown here is derived from an EMBL/GenBank/DDBJ whole genome shotgun (WGS) entry which is preliminary data.</text>
</comment>
<gene>
    <name evidence="1" type="ORF">PPEP_a4501</name>
</gene>
<dbReference type="RefSeq" id="WP_147391446.1">
    <property type="nucleotide sequence ID" value="NZ_AQHF01000032.1"/>
</dbReference>
<accession>A0A8I0T6E9</accession>